<dbReference type="EMBL" id="FRBI01000048">
    <property type="protein sequence ID" value="SHN36706.1"/>
    <property type="molecule type" value="Genomic_DNA"/>
</dbReference>
<name>A0A1M7QXF0_9ACTN</name>
<keyword evidence="3" id="KW-1185">Reference proteome</keyword>
<evidence type="ECO:0000256" key="1">
    <source>
        <dbReference type="SAM" id="MobiDB-lite"/>
    </source>
</evidence>
<gene>
    <name evidence="2" type="ORF">SAMN05216499_1486</name>
</gene>
<evidence type="ECO:0000313" key="3">
    <source>
        <dbReference type="Proteomes" id="UP000184111"/>
    </source>
</evidence>
<accession>A0A1M7QXF0</accession>
<sequence>MGTSCFDAGWKVGRKVAHTAPTRKIARKMFGGLRSLVRASLTRMRRSMSMRWVVQGSSPDSKDCLGLKGEGRCLAVGAPADVVAAIATVLEALWGGGFKACLLPVRLPLVTHQQNEPPKSSPRRSDQAEQQARMQTEDRGVLAVRLVQLDREAMVLQRLDGDIELRHDQERHRPPVVQRQTLHHAVLPDPAGGSQDPPCVPLKAQCPRRRLALHPWRPAAARVSTATGIAAGSPSAARAERIALALMLGRVRVSPRRATARRPTRRGRAAAGVVGQVLAPRGLPVVEPRSLKGGRDGVGGHARGPAAHDAPADAGVGRFAGPRGGGGRRAGEWSSARKPSGGSRRVTSAYGLTCRTEYGYTCRGGLRC</sequence>
<feature type="compositionally biased region" description="Low complexity" evidence="1">
    <location>
        <begin position="303"/>
        <end position="321"/>
    </location>
</feature>
<evidence type="ECO:0000313" key="2">
    <source>
        <dbReference type="EMBL" id="SHN36706.1"/>
    </source>
</evidence>
<dbReference type="STRING" id="310782.SAMN05216499_1486"/>
<proteinExistence type="predicted"/>
<organism evidence="2 3">
    <name type="scientific">Actinacidiphila paucisporea</name>
    <dbReference type="NCBI Taxonomy" id="310782"/>
    <lineage>
        <taxon>Bacteria</taxon>
        <taxon>Bacillati</taxon>
        <taxon>Actinomycetota</taxon>
        <taxon>Actinomycetes</taxon>
        <taxon>Kitasatosporales</taxon>
        <taxon>Streptomycetaceae</taxon>
        <taxon>Actinacidiphila</taxon>
    </lineage>
</organism>
<dbReference type="AlphaFoldDB" id="A0A1M7QXF0"/>
<feature type="region of interest" description="Disordered" evidence="1">
    <location>
        <begin position="286"/>
        <end position="346"/>
    </location>
</feature>
<feature type="region of interest" description="Disordered" evidence="1">
    <location>
        <begin position="112"/>
        <end position="137"/>
    </location>
</feature>
<reference evidence="2 3" key="1">
    <citation type="submission" date="2016-11" db="EMBL/GenBank/DDBJ databases">
        <authorList>
            <person name="Jaros S."/>
            <person name="Januszkiewicz K."/>
            <person name="Wedrychowicz H."/>
        </authorList>
    </citation>
    <scope>NUCLEOTIDE SEQUENCE [LARGE SCALE GENOMIC DNA]</scope>
    <source>
        <strain evidence="2 3">CGMCC 4.2025</strain>
    </source>
</reference>
<dbReference type="Proteomes" id="UP000184111">
    <property type="component" value="Unassembled WGS sequence"/>
</dbReference>
<protein>
    <submittedName>
        <fullName evidence="2">Uncharacterized protein</fullName>
    </submittedName>
</protein>